<proteinExistence type="inferred from homology"/>
<dbReference type="InterPro" id="IPR029479">
    <property type="entry name" value="Nitroreductase"/>
</dbReference>
<evidence type="ECO:0000256" key="2">
    <source>
        <dbReference type="ARBA" id="ARBA00007118"/>
    </source>
</evidence>
<dbReference type="SUPFAM" id="SSF55469">
    <property type="entry name" value="FMN-dependent nitroreductase-like"/>
    <property type="match status" value="1"/>
</dbReference>
<dbReference type="PANTHER" id="PTHR43673">
    <property type="entry name" value="NAD(P)H NITROREDUCTASE YDGI-RELATED"/>
    <property type="match status" value="1"/>
</dbReference>
<gene>
    <name evidence="7" type="ORF">CR159_11305</name>
</gene>
<evidence type="ECO:0000256" key="5">
    <source>
        <dbReference type="ARBA" id="ARBA00023002"/>
    </source>
</evidence>
<dbReference type="GO" id="GO:0016491">
    <property type="term" value="F:oxidoreductase activity"/>
    <property type="evidence" value="ECO:0007669"/>
    <property type="project" value="UniProtKB-KW"/>
</dbReference>
<keyword evidence="8" id="KW-1185">Reference proteome</keyword>
<name>A0A2N4U4C0_9BURK</name>
<reference evidence="7 8" key="1">
    <citation type="submission" date="2017-10" db="EMBL/GenBank/DDBJ databases">
        <title>Two draft genome sequences of Pusillimonas sp. strains isolated from a nitrate- and radionuclide-contaminated groundwater in Russia.</title>
        <authorList>
            <person name="Grouzdev D.S."/>
            <person name="Tourova T.P."/>
            <person name="Goeva M.A."/>
            <person name="Babich T.L."/>
            <person name="Sokolova D.S."/>
            <person name="Abdullin R."/>
            <person name="Poltaraus A.B."/>
            <person name="Toshchakov S.V."/>
            <person name="Nazina T.N."/>
        </authorList>
    </citation>
    <scope>NUCLEOTIDE SEQUENCE [LARGE SCALE GENOMIC DNA]</scope>
    <source>
        <strain evidence="7 8">JR1/69-3-13</strain>
    </source>
</reference>
<comment type="similarity">
    <text evidence="2">Belongs to the nitroreductase family.</text>
</comment>
<evidence type="ECO:0000256" key="4">
    <source>
        <dbReference type="ARBA" id="ARBA00022643"/>
    </source>
</evidence>
<evidence type="ECO:0000256" key="3">
    <source>
        <dbReference type="ARBA" id="ARBA00022630"/>
    </source>
</evidence>
<evidence type="ECO:0000259" key="6">
    <source>
        <dbReference type="Pfam" id="PF00881"/>
    </source>
</evidence>
<evidence type="ECO:0000313" key="7">
    <source>
        <dbReference type="EMBL" id="PLC49864.1"/>
    </source>
</evidence>
<evidence type="ECO:0000256" key="1">
    <source>
        <dbReference type="ARBA" id="ARBA00001917"/>
    </source>
</evidence>
<dbReference type="EMBL" id="PDNW01000008">
    <property type="protein sequence ID" value="PLC49864.1"/>
    <property type="molecule type" value="Genomic_DNA"/>
</dbReference>
<evidence type="ECO:0000313" key="8">
    <source>
        <dbReference type="Proteomes" id="UP000234190"/>
    </source>
</evidence>
<organism evidence="7 8">
    <name type="scientific">Pollutimonas subterranea</name>
    <dbReference type="NCBI Taxonomy" id="2045210"/>
    <lineage>
        <taxon>Bacteria</taxon>
        <taxon>Pseudomonadati</taxon>
        <taxon>Pseudomonadota</taxon>
        <taxon>Betaproteobacteria</taxon>
        <taxon>Burkholderiales</taxon>
        <taxon>Alcaligenaceae</taxon>
        <taxon>Pollutimonas</taxon>
    </lineage>
</organism>
<dbReference type="RefSeq" id="WP_102074057.1">
    <property type="nucleotide sequence ID" value="NZ_PDNW01000008.1"/>
</dbReference>
<protein>
    <submittedName>
        <fullName evidence="7">Nitroreductase</fullName>
    </submittedName>
</protein>
<keyword evidence="5" id="KW-0560">Oxidoreductase</keyword>
<sequence length="226" mass="25114">MTTEDNALLKAISTRRSVRGFLPDPVDPELIRTILNTAARAPSGNNIQPWQVHVVRDEARDRLSSALLDAFNADTPMQPDYQYYPSTWRDPYLSRRRESGWSLYELLGISKGDKAQSKLQHARNFSFFGAPAVIYITIDGDMGQGSWLDAGMFIQAFMIAARAVGLHTCPQVALVAYPDVVRDQLSIGADKVLICGISLGYEDSSHPANKLRTTRVGVNEFAVFHQ</sequence>
<dbReference type="Gene3D" id="3.40.109.10">
    <property type="entry name" value="NADH Oxidase"/>
    <property type="match status" value="1"/>
</dbReference>
<dbReference type="CDD" id="cd02136">
    <property type="entry name" value="PnbA_NfnB-like"/>
    <property type="match status" value="1"/>
</dbReference>
<keyword evidence="3" id="KW-0285">Flavoprotein</keyword>
<dbReference type="Proteomes" id="UP000234190">
    <property type="component" value="Unassembled WGS sequence"/>
</dbReference>
<dbReference type="AlphaFoldDB" id="A0A2N4U4C0"/>
<dbReference type="Pfam" id="PF00881">
    <property type="entry name" value="Nitroreductase"/>
    <property type="match status" value="1"/>
</dbReference>
<comment type="cofactor">
    <cofactor evidence="1">
        <name>FMN</name>
        <dbReference type="ChEBI" id="CHEBI:58210"/>
    </cofactor>
</comment>
<accession>A0A2N4U4C0</accession>
<dbReference type="OrthoDB" id="9773807at2"/>
<dbReference type="PANTHER" id="PTHR43673:SF2">
    <property type="entry name" value="NITROREDUCTASE"/>
    <property type="match status" value="1"/>
</dbReference>
<comment type="caution">
    <text evidence="7">The sequence shown here is derived from an EMBL/GenBank/DDBJ whole genome shotgun (WGS) entry which is preliminary data.</text>
</comment>
<dbReference type="InterPro" id="IPR000415">
    <property type="entry name" value="Nitroreductase-like"/>
</dbReference>
<feature type="domain" description="Nitroreductase" evidence="6">
    <location>
        <begin position="12"/>
        <end position="201"/>
    </location>
</feature>
<keyword evidence="4" id="KW-0288">FMN</keyword>